<evidence type="ECO:0000313" key="4">
    <source>
        <dbReference type="EMBL" id="QYZ70114.1"/>
    </source>
</evidence>
<feature type="transmembrane region" description="Helical" evidence="2">
    <location>
        <begin position="77"/>
        <end position="95"/>
    </location>
</feature>
<evidence type="ECO:0000256" key="2">
    <source>
        <dbReference type="SAM" id="Phobius"/>
    </source>
</evidence>
<organism evidence="4 5">
    <name type="scientific">Neotabrizicola shimadae</name>
    <dbReference type="NCBI Taxonomy" id="2807096"/>
    <lineage>
        <taxon>Bacteria</taxon>
        <taxon>Pseudomonadati</taxon>
        <taxon>Pseudomonadota</taxon>
        <taxon>Alphaproteobacteria</taxon>
        <taxon>Rhodobacterales</taxon>
        <taxon>Paracoccaceae</taxon>
        <taxon>Neotabrizicola</taxon>
    </lineage>
</organism>
<feature type="region of interest" description="Disordered" evidence="1">
    <location>
        <begin position="251"/>
        <end position="276"/>
    </location>
</feature>
<keyword evidence="5" id="KW-1185">Reference proteome</keyword>
<proteinExistence type="predicted"/>
<feature type="transmembrane region" description="Helical" evidence="2">
    <location>
        <begin position="46"/>
        <end position="65"/>
    </location>
</feature>
<reference evidence="4" key="1">
    <citation type="submission" date="2021-02" db="EMBL/GenBank/DDBJ databases">
        <title>Rhodobacter shimadae sp. nov., an aerobic anoxygenic phototrophic bacterium isolated from a hot spring.</title>
        <authorList>
            <person name="Muramatsu S."/>
            <person name="Haruta S."/>
            <person name="Hirose S."/>
            <person name="Hanada S."/>
        </authorList>
    </citation>
    <scope>NUCLEOTIDE SEQUENCE</scope>
    <source>
        <strain evidence="4">N10</strain>
    </source>
</reference>
<feature type="compositionally biased region" description="Pro residues" evidence="1">
    <location>
        <begin position="143"/>
        <end position="153"/>
    </location>
</feature>
<dbReference type="EMBL" id="CP069370">
    <property type="protein sequence ID" value="QYZ70114.1"/>
    <property type="molecule type" value="Genomic_DNA"/>
</dbReference>
<feature type="domain" description="HTH LytTR-type" evidence="3">
    <location>
        <begin position="177"/>
        <end position="252"/>
    </location>
</feature>
<feature type="region of interest" description="Disordered" evidence="1">
    <location>
        <begin position="133"/>
        <end position="165"/>
    </location>
</feature>
<dbReference type="Proteomes" id="UP000826300">
    <property type="component" value="Chromosome"/>
</dbReference>
<evidence type="ECO:0000256" key="1">
    <source>
        <dbReference type="SAM" id="MobiDB-lite"/>
    </source>
</evidence>
<dbReference type="RefSeq" id="WP_220662330.1">
    <property type="nucleotide sequence ID" value="NZ_CP069370.1"/>
</dbReference>
<keyword evidence="2" id="KW-1133">Transmembrane helix</keyword>
<dbReference type="GO" id="GO:0003677">
    <property type="term" value="F:DNA binding"/>
    <property type="evidence" value="ECO:0007669"/>
    <property type="project" value="InterPro"/>
</dbReference>
<dbReference type="SMART" id="SM00850">
    <property type="entry name" value="LytTR"/>
    <property type="match status" value="1"/>
</dbReference>
<gene>
    <name evidence="4" type="ORF">JO391_00840</name>
</gene>
<sequence>MRRVFDEWLAPFRQRGAYMFWLAVSLAVALVGPFGTYAAMDLPSRFVLWGATVALVLLAASLLSVLIRRVPRLRDSWLSGLAVGAMLAILLSFPFSRMVQAFAPQEPPVHSATEIGASLFFATMAAAAFSRLRAPPKTGGEPAPAPQPAPSPDPAAASEAPEPRLLRRLDPDLRGRLISISVRDHYVDVVTTAGRASLLMRLSDAMAEAEGEEGARIHRSHWVARHAARGIRRSGNRVLLELADGNRLPVSRTQRSQIDGWDLPETEDSQALAPES</sequence>
<protein>
    <submittedName>
        <fullName evidence="4">LytTR family transcriptional regulator</fullName>
    </submittedName>
</protein>
<name>A0A8G0ZTE8_9RHOB</name>
<accession>A0A8G0ZTE8</accession>
<dbReference type="PROSITE" id="PS50930">
    <property type="entry name" value="HTH_LYTTR"/>
    <property type="match status" value="1"/>
</dbReference>
<dbReference type="KEGG" id="nsm:JO391_00840"/>
<keyword evidence="2" id="KW-0812">Transmembrane</keyword>
<keyword evidence="2" id="KW-0472">Membrane</keyword>
<dbReference type="Pfam" id="PF04397">
    <property type="entry name" value="LytTR"/>
    <property type="match status" value="1"/>
</dbReference>
<dbReference type="Gene3D" id="2.40.50.1020">
    <property type="entry name" value="LytTr DNA-binding domain"/>
    <property type="match status" value="1"/>
</dbReference>
<dbReference type="AlphaFoldDB" id="A0A8G0ZTE8"/>
<feature type="transmembrane region" description="Helical" evidence="2">
    <location>
        <begin position="20"/>
        <end position="40"/>
    </location>
</feature>
<evidence type="ECO:0000313" key="5">
    <source>
        <dbReference type="Proteomes" id="UP000826300"/>
    </source>
</evidence>
<evidence type="ECO:0000259" key="3">
    <source>
        <dbReference type="PROSITE" id="PS50930"/>
    </source>
</evidence>
<dbReference type="InterPro" id="IPR007492">
    <property type="entry name" value="LytTR_DNA-bd_dom"/>
</dbReference>